<dbReference type="Proteomes" id="UP000658613">
    <property type="component" value="Unassembled WGS sequence"/>
</dbReference>
<proteinExistence type="predicted"/>
<evidence type="ECO:0000313" key="2">
    <source>
        <dbReference type="EMBL" id="MBG6121097.1"/>
    </source>
</evidence>
<reference evidence="2" key="1">
    <citation type="submission" date="2020-11" db="EMBL/GenBank/DDBJ databases">
        <title>Sequencing the genomes of 1000 actinobacteria strains.</title>
        <authorList>
            <person name="Klenk H.-P."/>
        </authorList>
    </citation>
    <scope>NUCLEOTIDE SEQUENCE</scope>
    <source>
        <strain evidence="2">DSM 45632</strain>
    </source>
</reference>
<keyword evidence="3" id="KW-1185">Reference proteome</keyword>
<dbReference type="RefSeq" id="WP_196823726.1">
    <property type="nucleotide sequence ID" value="NZ_CP046980.1"/>
</dbReference>
<comment type="caution">
    <text evidence="2">The sequence shown here is derived from an EMBL/GenBank/DDBJ whole genome shotgun (WGS) entry which is preliminary data.</text>
</comment>
<accession>A0A931DVS7</accession>
<gene>
    <name evidence="2" type="ORF">IW254_000066</name>
</gene>
<sequence length="46" mass="5118">MSSPMMPERPSAMDIIDSITDGLPDGWADGFREPEELPLDDVPAWE</sequence>
<dbReference type="EMBL" id="JADOUE010000001">
    <property type="protein sequence ID" value="MBG6121097.1"/>
    <property type="molecule type" value="Genomic_DNA"/>
</dbReference>
<dbReference type="AlphaFoldDB" id="A0A931DVS7"/>
<evidence type="ECO:0000313" key="3">
    <source>
        <dbReference type="Proteomes" id="UP000658613"/>
    </source>
</evidence>
<feature type="region of interest" description="Disordered" evidence="1">
    <location>
        <begin position="1"/>
        <end position="46"/>
    </location>
</feature>
<protein>
    <submittedName>
        <fullName evidence="2">Uncharacterized protein</fullName>
    </submittedName>
</protein>
<organism evidence="2 3">
    <name type="scientific">Corynebacterium aquatimens</name>
    <dbReference type="NCBI Taxonomy" id="1190508"/>
    <lineage>
        <taxon>Bacteria</taxon>
        <taxon>Bacillati</taxon>
        <taxon>Actinomycetota</taxon>
        <taxon>Actinomycetes</taxon>
        <taxon>Mycobacteriales</taxon>
        <taxon>Corynebacteriaceae</taxon>
        <taxon>Corynebacterium</taxon>
    </lineage>
</organism>
<evidence type="ECO:0000256" key="1">
    <source>
        <dbReference type="SAM" id="MobiDB-lite"/>
    </source>
</evidence>
<name>A0A931DVS7_9CORY</name>